<reference evidence="1 2" key="1">
    <citation type="submission" date="2020-08" db="EMBL/GenBank/DDBJ databases">
        <title>The completed genome sequence of the pathogenic ascomycete fungus Penicillium digitatum.</title>
        <authorList>
            <person name="Wang M."/>
        </authorList>
    </citation>
    <scope>NUCLEOTIDE SEQUENCE [LARGE SCALE GENOMIC DNA]</scope>
    <source>
        <strain evidence="1 2">PdW03</strain>
    </source>
</reference>
<dbReference type="GeneID" id="90952211"/>
<proteinExistence type="predicted"/>
<sequence length="119" mass="13373">MTPLAFPRGRTLLPPWFISSIQIKIPVATSVADRASFSLFYLSSLILTETCAPPIANFVQQGVHKEISQLTHWSRHPFTVCDTGIVEHFDSYKFDGAPLKKSHSFKMRARPTGNQIKTI</sequence>
<dbReference type="RefSeq" id="XP_065957492.1">
    <property type="nucleotide sequence ID" value="XM_066099765.1"/>
</dbReference>
<dbReference type="EMBL" id="CP060777">
    <property type="protein sequence ID" value="QQK46056.1"/>
    <property type="molecule type" value="Genomic_DNA"/>
</dbReference>
<dbReference type="AlphaFoldDB" id="A0A7T7BNH3"/>
<accession>A0A7T7BNH3</accession>
<protein>
    <submittedName>
        <fullName evidence="1">Uncharacterized protein</fullName>
    </submittedName>
</protein>
<evidence type="ECO:0000313" key="2">
    <source>
        <dbReference type="Proteomes" id="UP000595662"/>
    </source>
</evidence>
<name>A0A7T7BNH3_PENDI</name>
<organism evidence="1 2">
    <name type="scientific">Penicillium digitatum</name>
    <name type="common">Green mold</name>
    <dbReference type="NCBI Taxonomy" id="36651"/>
    <lineage>
        <taxon>Eukaryota</taxon>
        <taxon>Fungi</taxon>
        <taxon>Dikarya</taxon>
        <taxon>Ascomycota</taxon>
        <taxon>Pezizomycotina</taxon>
        <taxon>Eurotiomycetes</taxon>
        <taxon>Eurotiomycetidae</taxon>
        <taxon>Eurotiales</taxon>
        <taxon>Aspergillaceae</taxon>
        <taxon>Penicillium</taxon>
    </lineage>
</organism>
<gene>
    <name evidence="1" type="ORF">Pdw03_0954</name>
</gene>
<evidence type="ECO:0000313" key="1">
    <source>
        <dbReference type="EMBL" id="QQK46056.1"/>
    </source>
</evidence>
<dbReference type="Proteomes" id="UP000595662">
    <property type="component" value="Chromosome 4"/>
</dbReference>